<protein>
    <recommendedName>
        <fullName evidence="10">Protein kinase domain-containing protein</fullName>
    </recommendedName>
</protein>
<dbReference type="SUPFAM" id="SSF56112">
    <property type="entry name" value="Protein kinase-like (PK-like)"/>
    <property type="match status" value="1"/>
</dbReference>
<feature type="compositionally biased region" description="Polar residues" evidence="9">
    <location>
        <begin position="490"/>
        <end position="514"/>
    </location>
</feature>
<feature type="cross-link" description="Glycyl lysine isopeptide (Lys-Gly) (interchain with G-Cter in SUMO2)" evidence="8">
    <location>
        <position position="172"/>
    </location>
</feature>
<feature type="compositionally biased region" description="Basic residues" evidence="9">
    <location>
        <begin position="585"/>
        <end position="595"/>
    </location>
</feature>
<feature type="compositionally biased region" description="Low complexity" evidence="9">
    <location>
        <begin position="468"/>
        <end position="488"/>
    </location>
</feature>
<comment type="caution">
    <text evidence="11">The sequence shown here is derived from an EMBL/GenBank/DDBJ whole genome shotgun (WGS) entry which is preliminary data.</text>
</comment>
<feature type="compositionally biased region" description="Low complexity" evidence="9">
    <location>
        <begin position="734"/>
        <end position="747"/>
    </location>
</feature>
<dbReference type="Proteomes" id="UP000650467">
    <property type="component" value="Unassembled WGS sequence"/>
</dbReference>
<evidence type="ECO:0000256" key="8">
    <source>
        <dbReference type="PIRSR" id="PIRSR630616-3"/>
    </source>
</evidence>
<dbReference type="Gene3D" id="1.10.510.10">
    <property type="entry name" value="Transferase(Phosphotransferase) domain 1"/>
    <property type="match status" value="1"/>
</dbReference>
<feature type="compositionally biased region" description="Basic residues" evidence="9">
    <location>
        <begin position="2026"/>
        <end position="2041"/>
    </location>
</feature>
<feature type="binding site" evidence="7">
    <location>
        <position position="75"/>
    </location>
    <ligand>
        <name>ATP</name>
        <dbReference type="ChEBI" id="CHEBI:30616"/>
    </ligand>
</feature>
<evidence type="ECO:0000256" key="3">
    <source>
        <dbReference type="ARBA" id="ARBA00022741"/>
    </source>
</evidence>
<keyword evidence="5 7" id="KW-0067">ATP-binding</keyword>
<dbReference type="InterPro" id="IPR000719">
    <property type="entry name" value="Prot_kinase_dom"/>
</dbReference>
<name>A0A836B1C6_CHLIN</name>
<feature type="region of interest" description="Disordered" evidence="9">
    <location>
        <begin position="1844"/>
        <end position="1887"/>
    </location>
</feature>
<dbReference type="InterPro" id="IPR008271">
    <property type="entry name" value="Ser/Thr_kinase_AS"/>
</dbReference>
<feature type="region of interest" description="Disordered" evidence="9">
    <location>
        <begin position="577"/>
        <end position="615"/>
    </location>
</feature>
<dbReference type="GO" id="GO:0005524">
    <property type="term" value="F:ATP binding"/>
    <property type="evidence" value="ECO:0007669"/>
    <property type="project" value="UniProtKB-KW"/>
</dbReference>
<evidence type="ECO:0000256" key="6">
    <source>
        <dbReference type="PIRSR" id="PIRSR630616-1"/>
    </source>
</evidence>
<sequence>MPHSILGEVLGALCCCWPTPGAGREGTSRDLKRLSDWRGHPTLRQYDLEKHVADGGFSEIWLARHRGTGAPVCLKVVNLRKPGLRPEDAEVLRGEARYLRNLDHPSLLRCSDVFETKYHMVMILEYLTGGEMLDHLHRVEHYSEMEAGRLFAQVMSAVAYMHNLNIVHRDIKPENVMFARPVDDCAAAGKPLRVKLIDLGMAAVLPSDAPGAPELDGGRSLQRRQAASKAKAGGKGKAGQSRIVPLTGVLGSPGFIAPEVVAGAQHSFAMDVYSLGVMLFVMLTGRKPWGMREVRSLEYARHRIANAPGLQDPSFRSLSAEAKDLLLRMLADDPRARPTAAAVMRHPFIARALAAAAKPGGRGGEDLQPRLDEVVKRRMLQLASLRRFRGLAFAMMSSPQEGQQLSEFMKGVAERRKALHRDLVSRAKTRRAVDKQRMSMETLQLQAQAQAQEQLELQKQRSQRLQEAAAAAGRTPAPTGTRPAAAPASRQHSIDSAGSQQPLLIRQQAASSSCAGPAPRSMSSSGAPPPVQYGSPGNSAGMLRGRRMSLESSRLSVDSRNGSGSLRPLLRSFEIAGPPAALGPHQHRLPSHHPAHPPLPYGAAPAPGPHAAAAARLHPAAPGAVAGTFGAPAAPWGSPSGHPPPALHGAQHAHAAFPHHVLEPVAEPGEPASGTESTMTGAAGMAAAAGSGGGNGASAAAADQRHTPAGGLSVALAAGGSTVARPPLPPQAHPHPQSQPQARQQAPPAQPGHTTAAAHSGGGGAAAKAKAVVDGAGANGKAKRSGGGGGKGGSELELAALDPLALIRELPPAPGNGGAAVNGAGHAGRVKGVILGRSHSAPESSAAAAASAAVLEGLGGARGVGAAGGMAIPGGGAGAADGVTAWLEQLALGADMRAFSANSWTLDLLANEALLAALTGVELNGRLASSSLGDGAAGTSLHDSTVYSSMLYGGYGHGSGAAGGGGGDGPAAAASTNVAELAGMLGSGDMIGSGAADGSAGDTPGPGTAAATRAASAAGAGRAGSGWSAGAAGAGQAAAITAAGAEAGAAAAAAAAAAVGAGSAGAAASARAVAAAAALRRLYSGIAAASRTGSAGLDTTVHAASQAAAALLAAANAAAANHAAAPSSTPPAAAAHAAARPFTRRISEASSSGPVSAASGSLALQGMASEGAPGSRRASIGSQQPTAGGSIPRAAAALAAALGTGRAVGSGAGDGGGGVGAGPARLRPSRMSFDSVVSAAHLAPGGGRGAAGIAPGAAGANWLAAGGGAPRRPIMASIQDPSGDTAAQGGAPVAGATWVPPTRAGRPSWTGAAPASYGSGGITSPFTTGHSHRHSFGALSQLQHGSGAGGLAPQPGADAEALGAGWSPSVAPTLQQQRPRLLSGAGSGRLLPESSAAMSTVRDGEGYLNITLQRAPSFGAAWPQSGAMGLPDARARLGSLADTLGYGSGGTPVTAASGLPVSRDADSPARFEPLPLLNTRRLLLQQEEHTEPSSPAAGAPWGVPRGAPGWRRRDVSASPAAAMAAVTTAAATIAGAGGPAAEGLLTADVESGAEMPAVASLPGTLPPFARAAGMGLGNASAAAGTLAPTLDRSGAGAARVRAAAGGATAAINVPFASSQWRRASLEAAVHATRRISTEYSVSPASMAPTPSTGVAALPPYRSPRPSRYAEADGGDTSVRLGRAAPSMGDRWLLERTEEDQEAEPYLVADSNAAAYQDRDLEQDPMITFSPSPFFNAGSLAAVSELDEQSPLPLRAFLAPRPSLSLALPHADEVMAAERAALEETLHGGSLWMLHMVGGRRAAPAGSAAAVATAVAAAAAAARSGALSGISGGLSGAMSGGVECGARPPAGPPAAGLEGRAAHSEAATATAAASDAKRRQTQSRQRTYAGAPLPPAAAEAGHLVLLAGPEDLDLPPTWPSASISPAAVRPAAPASRPRAIPITAEHGVDHGHAHGSTGAAPLHTRPAAAAHALAAPSAHHAVDSPRAVGTHHLLLNGGSGGGGGFGSYGSAAGTAPDSPRAAVPHSSRTHQHSPMRAVRRRPTVATASSSEQHGGGDSSTHGGGGGDSSAHGGSVQDATTLAGETLTAPRRGPHVSDSFYTMVRPTPGHHRAGAAPHPQSHLSPPQMHRWHSPFEAAAKEALPEWDGTIASAAVGWRGGGAPPVQAHAAAAATSRLAVAPAGTGAGHLPASASAASQVRAQAQTQAGRVCGSPTRWHSPFEAYAAAPMPAAPAADDLQRRPQRRG</sequence>
<dbReference type="OrthoDB" id="504170at2759"/>
<evidence type="ECO:0000259" key="10">
    <source>
        <dbReference type="PROSITE" id="PS50011"/>
    </source>
</evidence>
<evidence type="ECO:0000256" key="9">
    <source>
        <dbReference type="SAM" id="MobiDB-lite"/>
    </source>
</evidence>
<feature type="region of interest" description="Disordered" evidence="9">
    <location>
        <begin position="1487"/>
        <end position="1506"/>
    </location>
</feature>
<feature type="region of interest" description="Disordered" evidence="9">
    <location>
        <begin position="454"/>
        <end position="543"/>
    </location>
</feature>
<dbReference type="InterPro" id="IPR011009">
    <property type="entry name" value="Kinase-like_dom_sf"/>
</dbReference>
<reference evidence="11" key="1">
    <citation type="journal article" date="2020" name="bioRxiv">
        <title>Comparative genomics of Chlamydomonas.</title>
        <authorList>
            <person name="Craig R.J."/>
            <person name="Hasan A.R."/>
            <person name="Ness R.W."/>
            <person name="Keightley P.D."/>
        </authorList>
    </citation>
    <scope>NUCLEOTIDE SEQUENCE</scope>
    <source>
        <strain evidence="11">SAG 7.73</strain>
    </source>
</reference>
<dbReference type="PROSITE" id="PS50011">
    <property type="entry name" value="PROTEIN_KINASE_DOM"/>
    <property type="match status" value="1"/>
</dbReference>
<feature type="domain" description="Protein kinase" evidence="10">
    <location>
        <begin position="46"/>
        <end position="349"/>
    </location>
</feature>
<evidence type="ECO:0000256" key="2">
    <source>
        <dbReference type="ARBA" id="ARBA00022679"/>
    </source>
</evidence>
<keyword evidence="1" id="KW-0723">Serine/threonine-protein kinase</keyword>
<feature type="compositionally biased region" description="Gly residues" evidence="9">
    <location>
        <begin position="2052"/>
        <end position="2066"/>
    </location>
</feature>
<feature type="compositionally biased region" description="Polar residues" evidence="9">
    <location>
        <begin position="1642"/>
        <end position="1652"/>
    </location>
</feature>
<feature type="region of interest" description="Disordered" evidence="9">
    <location>
        <begin position="1166"/>
        <end position="1189"/>
    </location>
</feature>
<feature type="region of interest" description="Disordered" evidence="9">
    <location>
        <begin position="2006"/>
        <end position="2126"/>
    </location>
</feature>
<evidence type="ECO:0000256" key="4">
    <source>
        <dbReference type="ARBA" id="ARBA00022777"/>
    </source>
</evidence>
<keyword evidence="2" id="KW-0808">Transferase</keyword>
<feature type="region of interest" description="Disordered" evidence="9">
    <location>
        <begin position="1281"/>
        <end position="1370"/>
    </location>
</feature>
<keyword evidence="12" id="KW-1185">Reference proteome</keyword>
<feature type="binding site" evidence="7">
    <location>
        <position position="198"/>
    </location>
    <ligand>
        <name>ATP</name>
        <dbReference type="ChEBI" id="CHEBI:30616"/>
    </ligand>
</feature>
<dbReference type="EMBL" id="JAEHOC010000002">
    <property type="protein sequence ID" value="KAG2444845.1"/>
    <property type="molecule type" value="Genomic_DNA"/>
</dbReference>
<feature type="region of interest" description="Disordered" evidence="9">
    <location>
        <begin position="721"/>
        <end position="769"/>
    </location>
</feature>
<dbReference type="GO" id="GO:0004674">
    <property type="term" value="F:protein serine/threonine kinase activity"/>
    <property type="evidence" value="ECO:0007669"/>
    <property type="project" value="UniProtKB-KW"/>
</dbReference>
<evidence type="ECO:0000256" key="1">
    <source>
        <dbReference type="ARBA" id="ARBA00022527"/>
    </source>
</evidence>
<gene>
    <name evidence="11" type="ORF">HXX76_001586</name>
</gene>
<feature type="region of interest" description="Disordered" evidence="9">
    <location>
        <begin position="1642"/>
        <end position="1678"/>
    </location>
</feature>
<dbReference type="Pfam" id="PF00069">
    <property type="entry name" value="Pkinase"/>
    <property type="match status" value="1"/>
</dbReference>
<feature type="region of interest" description="Disordered" evidence="9">
    <location>
        <begin position="210"/>
        <end position="240"/>
    </location>
</feature>
<feature type="binding site" evidence="7">
    <location>
        <begin position="174"/>
        <end position="175"/>
    </location>
    <ligand>
        <name>ATP</name>
        <dbReference type="ChEBI" id="CHEBI:30616"/>
    </ligand>
</feature>
<accession>A0A836B1C6</accession>
<evidence type="ECO:0000256" key="7">
    <source>
        <dbReference type="PIRSR" id="PIRSR630616-2"/>
    </source>
</evidence>
<feature type="region of interest" description="Disordered" evidence="9">
    <location>
        <begin position="685"/>
        <end position="705"/>
    </location>
</feature>
<dbReference type="PROSITE" id="PS00108">
    <property type="entry name" value="PROTEIN_KINASE_ST"/>
    <property type="match status" value="1"/>
</dbReference>
<evidence type="ECO:0000256" key="5">
    <source>
        <dbReference type="ARBA" id="ARBA00022840"/>
    </source>
</evidence>
<dbReference type="PANTHER" id="PTHR24350">
    <property type="entry name" value="SERINE/THREONINE-PROTEIN KINASE IAL-RELATED"/>
    <property type="match status" value="1"/>
</dbReference>
<organism evidence="11 12">
    <name type="scientific">Chlamydomonas incerta</name>
    <dbReference type="NCBI Taxonomy" id="51695"/>
    <lineage>
        <taxon>Eukaryota</taxon>
        <taxon>Viridiplantae</taxon>
        <taxon>Chlorophyta</taxon>
        <taxon>core chlorophytes</taxon>
        <taxon>Chlorophyceae</taxon>
        <taxon>CS clade</taxon>
        <taxon>Chlamydomonadales</taxon>
        <taxon>Chlamydomonadaceae</taxon>
        <taxon>Chlamydomonas</taxon>
    </lineage>
</organism>
<keyword evidence="4" id="KW-0418">Kinase</keyword>
<proteinExistence type="predicted"/>
<dbReference type="InterPro" id="IPR030616">
    <property type="entry name" value="Aur-like"/>
</dbReference>
<keyword evidence="3 7" id="KW-0547">Nucleotide-binding</keyword>
<feature type="active site" description="Proton acceptor" evidence="6">
    <location>
        <position position="170"/>
    </location>
</feature>
<feature type="compositionally biased region" description="Low complexity" evidence="9">
    <location>
        <begin position="601"/>
        <end position="615"/>
    </location>
</feature>
<dbReference type="SMART" id="SM00220">
    <property type="entry name" value="S_TKc"/>
    <property type="match status" value="1"/>
</dbReference>
<evidence type="ECO:0000313" key="12">
    <source>
        <dbReference type="Proteomes" id="UP000650467"/>
    </source>
</evidence>
<evidence type="ECO:0000313" key="11">
    <source>
        <dbReference type="EMBL" id="KAG2444845.1"/>
    </source>
</evidence>
<feature type="compositionally biased region" description="Low complexity" evidence="9">
    <location>
        <begin position="1844"/>
        <end position="1873"/>
    </location>
</feature>